<name>A0ACC0BJ16_CATRO</name>
<sequence length="192" mass="21216">MGRSGAFVRRGGMSCAGVSLKGDRVFCDLENFNFSLLAKQGWRILQTLDSVLSTCLKAKYYPHSDFMTASLCQRPSYTWRSIWEARGLLEERPESDVHMFRHFSFAKEVWTCAGFEEGMSGGCIMAGLCLAIFEGKGKMAEEVVQEAFLLGERHKAVMEITVVPGTAVAGPAMAMWQRPAAGMVKINVDGAW</sequence>
<evidence type="ECO:0000313" key="1">
    <source>
        <dbReference type="EMBL" id="KAI5672646.1"/>
    </source>
</evidence>
<organism evidence="1 2">
    <name type="scientific">Catharanthus roseus</name>
    <name type="common">Madagascar periwinkle</name>
    <name type="synonym">Vinca rosea</name>
    <dbReference type="NCBI Taxonomy" id="4058"/>
    <lineage>
        <taxon>Eukaryota</taxon>
        <taxon>Viridiplantae</taxon>
        <taxon>Streptophyta</taxon>
        <taxon>Embryophyta</taxon>
        <taxon>Tracheophyta</taxon>
        <taxon>Spermatophyta</taxon>
        <taxon>Magnoliopsida</taxon>
        <taxon>eudicotyledons</taxon>
        <taxon>Gunneridae</taxon>
        <taxon>Pentapetalae</taxon>
        <taxon>asterids</taxon>
        <taxon>lamiids</taxon>
        <taxon>Gentianales</taxon>
        <taxon>Apocynaceae</taxon>
        <taxon>Rauvolfioideae</taxon>
        <taxon>Vinceae</taxon>
        <taxon>Catharanthinae</taxon>
        <taxon>Catharanthus</taxon>
    </lineage>
</organism>
<dbReference type="Proteomes" id="UP001060085">
    <property type="component" value="Linkage Group LG03"/>
</dbReference>
<reference evidence="2" key="1">
    <citation type="journal article" date="2023" name="Nat. Plants">
        <title>Single-cell RNA sequencing provides a high-resolution roadmap for understanding the multicellular compartmentation of specialized metabolism.</title>
        <authorList>
            <person name="Sun S."/>
            <person name="Shen X."/>
            <person name="Li Y."/>
            <person name="Li Y."/>
            <person name="Wang S."/>
            <person name="Li R."/>
            <person name="Zhang H."/>
            <person name="Shen G."/>
            <person name="Guo B."/>
            <person name="Wei J."/>
            <person name="Xu J."/>
            <person name="St-Pierre B."/>
            <person name="Chen S."/>
            <person name="Sun C."/>
        </authorList>
    </citation>
    <scope>NUCLEOTIDE SEQUENCE [LARGE SCALE GENOMIC DNA]</scope>
</reference>
<gene>
    <name evidence="1" type="ORF">M9H77_13010</name>
</gene>
<dbReference type="EMBL" id="CM044703">
    <property type="protein sequence ID" value="KAI5672646.1"/>
    <property type="molecule type" value="Genomic_DNA"/>
</dbReference>
<comment type="caution">
    <text evidence="1">The sequence shown here is derived from an EMBL/GenBank/DDBJ whole genome shotgun (WGS) entry which is preliminary data.</text>
</comment>
<accession>A0ACC0BJ16</accession>
<keyword evidence="2" id="KW-1185">Reference proteome</keyword>
<evidence type="ECO:0000313" key="2">
    <source>
        <dbReference type="Proteomes" id="UP001060085"/>
    </source>
</evidence>
<protein>
    <submittedName>
        <fullName evidence="1">Uncharacterized protein</fullName>
    </submittedName>
</protein>
<proteinExistence type="predicted"/>